<dbReference type="FunFam" id="3.30.70.20:FF:000042">
    <property type="entry name" value="Cytosolic Fe-S cluster assembly factor NAR1"/>
    <property type="match status" value="1"/>
</dbReference>
<proteinExistence type="inferred from homology"/>
<comment type="function">
    <text evidence="6">Component of the cytosolic iron-sulfur (Fe/S) protein assembly machinery. Required for maturation of extramitochondrial Fe/S proteins.</text>
</comment>
<comment type="caution">
    <text evidence="9">The sequence shown here is derived from an EMBL/GenBank/DDBJ whole genome shotgun (WGS) entry which is preliminary data.</text>
</comment>
<dbReference type="Proteomes" id="UP001608902">
    <property type="component" value="Unassembled WGS sequence"/>
</dbReference>
<protein>
    <recommendedName>
        <fullName evidence="8">Iron hydrogenase large subunit C-terminal domain-containing protein</fullName>
    </recommendedName>
</protein>
<evidence type="ECO:0000313" key="10">
    <source>
        <dbReference type="Proteomes" id="UP001608902"/>
    </source>
</evidence>
<reference evidence="9 10" key="1">
    <citation type="submission" date="2024-08" db="EMBL/GenBank/DDBJ databases">
        <title>Gnathostoma spinigerum genome.</title>
        <authorList>
            <person name="Gonzalez-Bertolin B."/>
            <person name="Monzon S."/>
            <person name="Zaballos A."/>
            <person name="Jimenez P."/>
            <person name="Dekumyoy P."/>
            <person name="Varona S."/>
            <person name="Cuesta I."/>
            <person name="Sumanam S."/>
            <person name="Adisakwattana P."/>
            <person name="Gasser R.B."/>
            <person name="Hernandez-Gonzalez A."/>
            <person name="Young N.D."/>
            <person name="Perteguer M.J."/>
        </authorList>
    </citation>
    <scope>NUCLEOTIDE SEQUENCE [LARGE SCALE GENOMIC DNA]</scope>
    <source>
        <strain evidence="9">AL3</strain>
        <tissue evidence="9">Liver</tissue>
    </source>
</reference>
<evidence type="ECO:0000256" key="6">
    <source>
        <dbReference type="ARBA" id="ARBA00025700"/>
    </source>
</evidence>
<dbReference type="InterPro" id="IPR009016">
    <property type="entry name" value="Fe_hydrogenase"/>
</dbReference>
<feature type="region of interest" description="Disordered" evidence="7">
    <location>
        <begin position="33"/>
        <end position="56"/>
    </location>
</feature>
<evidence type="ECO:0000256" key="4">
    <source>
        <dbReference type="ARBA" id="ARBA00023004"/>
    </source>
</evidence>
<keyword evidence="4" id="KW-0408">Iron</keyword>
<dbReference type="GO" id="GO:0046872">
    <property type="term" value="F:metal ion binding"/>
    <property type="evidence" value="ECO:0007669"/>
    <property type="project" value="UniProtKB-KW"/>
</dbReference>
<evidence type="ECO:0000259" key="8">
    <source>
        <dbReference type="Pfam" id="PF02906"/>
    </source>
</evidence>
<evidence type="ECO:0000256" key="5">
    <source>
        <dbReference type="ARBA" id="ARBA00023014"/>
    </source>
</evidence>
<evidence type="ECO:0000256" key="1">
    <source>
        <dbReference type="ARBA" id="ARBA00006596"/>
    </source>
</evidence>
<sequence>MEGGGIIHISNISDFIVPSQECILSLRKSGPSESNVAIHKKPERDEKSSKKPRSLDNKVTVSLNDCLACSGCITSAETVLIQEQSSEVFLSSVGKYTLSVVTIAPQSIASIAAKRRIDSCEAASLLFSFFDSLGVTYVIDAGFARYLTLSLSFEEFLESALPKPIFTSSCPGFVCYAEKTQGKLLTPHISRVRSPQAIMGSLVKDYLSRSLDISPEKIYHVSVMPCYDKKLEASRSDFSKSGIRQVDCVLSTAEVNAMLDGYEKHGNSKANGPFDWLHSLSRGLVIGSGHGSTSGGYAEYIVGRFQERLSGKISVSRSKTVKNLEIIEVFEDDCLRLTAVKCYGFRNIQNLVQKMRRGKCAFDYVEIMACPSGCVNGGGQVRGETRQVRDELLRRTEDVYGELRPVEELERELYRVVDEWKSLNMDWRESLFTSYHIIDTDSDLRW</sequence>
<dbReference type="InterPro" id="IPR004108">
    <property type="entry name" value="Fe_hydrogenase_lsu_C"/>
</dbReference>
<evidence type="ECO:0000256" key="2">
    <source>
        <dbReference type="ARBA" id="ARBA00022485"/>
    </source>
</evidence>
<comment type="similarity">
    <text evidence="1">Belongs to the NARF family.</text>
</comment>
<keyword evidence="5" id="KW-0411">Iron-sulfur</keyword>
<dbReference type="AlphaFoldDB" id="A0ABD6F1L1"/>
<evidence type="ECO:0000256" key="3">
    <source>
        <dbReference type="ARBA" id="ARBA00022723"/>
    </source>
</evidence>
<dbReference type="Pfam" id="PF02906">
    <property type="entry name" value="Fe_hyd_lg_C"/>
    <property type="match status" value="1"/>
</dbReference>
<keyword evidence="10" id="KW-1185">Reference proteome</keyword>
<evidence type="ECO:0000256" key="7">
    <source>
        <dbReference type="SAM" id="MobiDB-lite"/>
    </source>
</evidence>
<evidence type="ECO:0000313" key="9">
    <source>
        <dbReference type="EMBL" id="MFH4983749.1"/>
    </source>
</evidence>
<dbReference type="InterPro" id="IPR050340">
    <property type="entry name" value="Cytosolic_Fe-S_CAF"/>
</dbReference>
<dbReference type="GO" id="GO:0051539">
    <property type="term" value="F:4 iron, 4 sulfur cluster binding"/>
    <property type="evidence" value="ECO:0007669"/>
    <property type="project" value="UniProtKB-KW"/>
</dbReference>
<feature type="domain" description="Iron hydrogenase large subunit C-terminal" evidence="8">
    <location>
        <begin position="100"/>
        <end position="378"/>
    </location>
</feature>
<dbReference type="SUPFAM" id="SSF53920">
    <property type="entry name" value="Fe-only hydrogenase"/>
    <property type="match status" value="1"/>
</dbReference>
<feature type="compositionally biased region" description="Basic and acidic residues" evidence="7">
    <location>
        <begin position="40"/>
        <end position="56"/>
    </location>
</feature>
<dbReference type="Gene3D" id="3.40.950.10">
    <property type="entry name" value="Fe-only Hydrogenase (Larger Subunit), Chain L, domain 3"/>
    <property type="match status" value="1"/>
</dbReference>
<keyword evidence="2" id="KW-0004">4Fe-4S</keyword>
<dbReference type="PANTHER" id="PTHR11615">
    <property type="entry name" value="NITRATE, FORMATE, IRON DEHYDROGENASE"/>
    <property type="match status" value="1"/>
</dbReference>
<gene>
    <name evidence="9" type="ORF">AB6A40_010458</name>
</gene>
<dbReference type="EMBL" id="JBGFUD010013592">
    <property type="protein sequence ID" value="MFH4983749.1"/>
    <property type="molecule type" value="Genomic_DNA"/>
</dbReference>
<name>A0ABD6F1L1_9BILA</name>
<organism evidence="9 10">
    <name type="scientific">Gnathostoma spinigerum</name>
    <dbReference type="NCBI Taxonomy" id="75299"/>
    <lineage>
        <taxon>Eukaryota</taxon>
        <taxon>Metazoa</taxon>
        <taxon>Ecdysozoa</taxon>
        <taxon>Nematoda</taxon>
        <taxon>Chromadorea</taxon>
        <taxon>Rhabditida</taxon>
        <taxon>Spirurina</taxon>
        <taxon>Gnathostomatomorpha</taxon>
        <taxon>Gnathostomatoidea</taxon>
        <taxon>Gnathostomatidae</taxon>
        <taxon>Gnathostoma</taxon>
    </lineage>
</organism>
<dbReference type="Gene3D" id="3.40.50.1780">
    <property type="match status" value="1"/>
</dbReference>
<keyword evidence="3" id="KW-0479">Metal-binding</keyword>
<accession>A0ABD6F1L1</accession>